<dbReference type="EMBL" id="CP003423">
    <property type="protein sequence ID" value="AFH42409.1"/>
    <property type="molecule type" value="Genomic_DNA"/>
</dbReference>
<dbReference type="PANTHER" id="PTHR47271">
    <property type="entry name" value="ARGININE DEIMINASE"/>
    <property type="match status" value="1"/>
</dbReference>
<dbReference type="STRING" id="1163730.FFONT_0419"/>
<evidence type="ECO:0000313" key="1">
    <source>
        <dbReference type="EMBL" id="AFH42409.1"/>
    </source>
</evidence>
<dbReference type="eggNOG" id="arCOG03109">
    <property type="taxonomic scope" value="Archaea"/>
</dbReference>
<sequence length="472" mass="53762">MVKKLNFIDIDIISKMEKNELERGLKLVFNPPITSFDLSESVRKKAGIVLPQQPITESIELSKIENALGNKALEKFLALDQVISLMPYNDYMKLKEKSDMEILFDWEEKIAKQISVIENLRSDDLRGEDSKREGILMLAVSNKQLNIVKGRHTEWVWREKALDGSDAPDAIKLSEDISRIANTLSENGVKTFVAIDSEIYDEAKNLFVRSKIFKVNVPENMAKIFYTRDQSVTWLKYPIIGNMSLKLRRGEEEVLNEIYYNLNIYPMARARWVKFDNMLVRAVMEGGNFFIIKTEKGVALLTGIGVRGSNYATFKFLGEILPEDVRIIGVPLAGYIKYWEFGAVHLDTAFAYLGDVGGERVGIIDPSRVGFYSALEYDRKSGMFRVTEFLKLMKELEVKIDEMPRESQSPITMTNALNLGNGKLAVDSYNEKANEYIEKTYGLELLRIKIPQIEAGGGGVRCSTRELWELNK</sequence>
<name>I0A0A2_FERFK</name>
<dbReference type="Gene3D" id="3.75.10.10">
    <property type="entry name" value="L-arginine/glycine Amidinotransferase, Chain A"/>
    <property type="match status" value="1"/>
</dbReference>
<dbReference type="AlphaFoldDB" id="I0A0A2"/>
<gene>
    <name evidence="1" type="ordered locus">FFONT_0419</name>
</gene>
<dbReference type="KEGG" id="ffo:FFONT_0419"/>
<dbReference type="GO" id="GO:0016990">
    <property type="term" value="F:arginine deiminase activity"/>
    <property type="evidence" value="ECO:0007669"/>
    <property type="project" value="TreeGrafter"/>
</dbReference>
<reference evidence="2" key="1">
    <citation type="submission" date="2012-03" db="EMBL/GenBank/DDBJ databases">
        <title>Fervidicoccus fontis complete genome analysis confirms its distinct phylogenetic position and predicts its environmental function.</title>
        <authorList>
            <person name="Lebedinsky A.V."/>
            <person name="Mardanov A.V."/>
            <person name="Gumerov V.M."/>
            <person name="Beletsky A.V."/>
            <person name="Kublanov I.V."/>
            <person name="Perevalova A.A."/>
            <person name="Bonch-Osmolovskaya E.A."/>
            <person name="Ravin N.V."/>
            <person name="Skryabin K.G."/>
        </authorList>
    </citation>
    <scope>NUCLEOTIDE SEQUENCE [LARGE SCALE GENOMIC DNA]</scope>
    <source>
        <strain evidence="2">DSM 19380 / VKM B-2539 / Kam940</strain>
    </source>
</reference>
<dbReference type="InParanoid" id="I0A0A2"/>
<organism evidence="1 2">
    <name type="scientific">Fervidicoccus fontis (strain DSM 19380 / JCM 18336 / VKM B-2539 / Kam940)</name>
    <dbReference type="NCBI Taxonomy" id="1163730"/>
    <lineage>
        <taxon>Archaea</taxon>
        <taxon>Thermoproteota</taxon>
        <taxon>Thermoprotei</taxon>
        <taxon>Fervidicoccales</taxon>
        <taxon>Fervidicoccaceae</taxon>
        <taxon>Fervidicoccus</taxon>
    </lineage>
</organism>
<dbReference type="Proteomes" id="UP000007391">
    <property type="component" value="Chromosome"/>
</dbReference>
<proteinExistence type="predicted"/>
<dbReference type="HOGENOM" id="CLU_578230_0_0_2"/>
<accession>I0A0A2</accession>
<dbReference type="GO" id="GO:0019546">
    <property type="term" value="P:L-arginine deiminase pathway"/>
    <property type="evidence" value="ECO:0007669"/>
    <property type="project" value="TreeGrafter"/>
</dbReference>
<evidence type="ECO:0000313" key="2">
    <source>
        <dbReference type="Proteomes" id="UP000007391"/>
    </source>
</evidence>
<keyword evidence="2" id="KW-1185">Reference proteome</keyword>
<dbReference type="SUPFAM" id="SSF55909">
    <property type="entry name" value="Pentein"/>
    <property type="match status" value="1"/>
</dbReference>
<dbReference type="PANTHER" id="PTHR47271:SF2">
    <property type="entry name" value="ARGININE DEIMINASE"/>
    <property type="match status" value="1"/>
</dbReference>
<reference evidence="1 2" key="2">
    <citation type="journal article" date="2014" name="Extremophiles">
        <title>Analysis of the complete genome of Fervidococcus fontis confirms the distinct phylogenetic position of the order Fervidicoccales and suggests its environmental function.</title>
        <authorList>
            <person name="Lebedinsky A.V."/>
            <person name="Mardanov A.V."/>
            <person name="Kublanov I.V."/>
            <person name="Gumerov V.M."/>
            <person name="Beletsky A.V."/>
            <person name="Perevalova A.A."/>
            <person name="Bidzhieva S.Kh."/>
            <person name="Bonch-Osmolovskaya E.A."/>
            <person name="Skryabin K.G."/>
            <person name="Ravin N.V."/>
        </authorList>
    </citation>
    <scope>NUCLEOTIDE SEQUENCE [LARGE SCALE GENOMIC DNA]</scope>
    <source>
        <strain evidence="2">DSM 19380 / VKM B-2539 / Kam940</strain>
    </source>
</reference>
<dbReference type="Pfam" id="PF02274">
    <property type="entry name" value="ADI"/>
    <property type="match status" value="1"/>
</dbReference>
<protein>
    <submittedName>
        <fullName evidence="1">Amidinotransf domain containing protein</fullName>
    </submittedName>
</protein>